<feature type="region of interest" description="Disordered" evidence="5">
    <location>
        <begin position="250"/>
        <end position="329"/>
    </location>
</feature>
<dbReference type="OrthoDB" id="409330at2759"/>
<evidence type="ECO:0000313" key="7">
    <source>
        <dbReference type="Proteomes" id="UP000282613"/>
    </source>
</evidence>
<evidence type="ECO:0000256" key="3">
    <source>
        <dbReference type="ARBA" id="ARBA00022801"/>
    </source>
</evidence>
<evidence type="ECO:0000313" key="8">
    <source>
        <dbReference type="WBParaSite" id="TASK_0000813401-mRNA-1"/>
    </source>
</evidence>
<protein>
    <submittedName>
        <fullName evidence="8">SWIM-type domain-containing protein</fullName>
    </submittedName>
</protein>
<dbReference type="InterPro" id="IPR023214">
    <property type="entry name" value="HAD_sf"/>
</dbReference>
<evidence type="ECO:0000256" key="4">
    <source>
        <dbReference type="ARBA" id="ARBA00022842"/>
    </source>
</evidence>
<keyword evidence="4" id="KW-0460">Magnesium</keyword>
<dbReference type="Pfam" id="PF05761">
    <property type="entry name" value="5_nucleotid"/>
    <property type="match status" value="1"/>
</dbReference>
<dbReference type="AlphaFoldDB" id="A0A158R9Z8"/>
<dbReference type="Gene3D" id="3.40.50.1000">
    <property type="entry name" value="HAD superfamily/HAD-like"/>
    <property type="match status" value="1"/>
</dbReference>
<keyword evidence="3" id="KW-0378">Hydrolase</keyword>
<proteinExistence type="inferred from homology"/>
<keyword evidence="2" id="KW-0479">Metal-binding</keyword>
<dbReference type="PANTHER" id="PTHR12103">
    <property type="entry name" value="5'-NUCLEOTIDASE DOMAIN-CONTAINING"/>
    <property type="match status" value="1"/>
</dbReference>
<feature type="compositionally biased region" description="Polar residues" evidence="5">
    <location>
        <begin position="282"/>
        <end position="297"/>
    </location>
</feature>
<dbReference type="PANTHER" id="PTHR12103:SF12">
    <property type="entry name" value="FI20020P1"/>
    <property type="match status" value="1"/>
</dbReference>
<name>A0A158R9Z8_TAEAS</name>
<dbReference type="NCBIfam" id="TIGR02244">
    <property type="entry name" value="HAD-IG-Ncltidse"/>
    <property type="match status" value="1"/>
</dbReference>
<dbReference type="GO" id="GO:0046872">
    <property type="term" value="F:metal ion binding"/>
    <property type="evidence" value="ECO:0007669"/>
    <property type="project" value="UniProtKB-KW"/>
</dbReference>
<dbReference type="EMBL" id="UYRS01018735">
    <property type="protein sequence ID" value="VDK39627.1"/>
    <property type="molecule type" value="Genomic_DNA"/>
</dbReference>
<accession>A0A158R9Z8</accession>
<dbReference type="Proteomes" id="UP000282613">
    <property type="component" value="Unassembled WGS sequence"/>
</dbReference>
<feature type="region of interest" description="Disordered" evidence="5">
    <location>
        <begin position="364"/>
        <end position="383"/>
    </location>
</feature>
<reference evidence="6 7" key="2">
    <citation type="submission" date="2018-11" db="EMBL/GenBank/DDBJ databases">
        <authorList>
            <consortium name="Pathogen Informatics"/>
        </authorList>
    </citation>
    <scope>NUCLEOTIDE SEQUENCE [LARGE SCALE GENOMIC DNA]</scope>
</reference>
<keyword evidence="7" id="KW-1185">Reference proteome</keyword>
<evidence type="ECO:0000313" key="6">
    <source>
        <dbReference type="EMBL" id="VDK39627.1"/>
    </source>
</evidence>
<evidence type="ECO:0000256" key="2">
    <source>
        <dbReference type="ARBA" id="ARBA00022723"/>
    </source>
</evidence>
<organism evidence="8">
    <name type="scientific">Taenia asiatica</name>
    <name type="common">Asian tapeworm</name>
    <dbReference type="NCBI Taxonomy" id="60517"/>
    <lineage>
        <taxon>Eukaryota</taxon>
        <taxon>Metazoa</taxon>
        <taxon>Spiralia</taxon>
        <taxon>Lophotrochozoa</taxon>
        <taxon>Platyhelminthes</taxon>
        <taxon>Cestoda</taxon>
        <taxon>Eucestoda</taxon>
        <taxon>Cyclophyllidea</taxon>
        <taxon>Taeniidae</taxon>
        <taxon>Taenia</taxon>
    </lineage>
</organism>
<dbReference type="InterPro" id="IPR008380">
    <property type="entry name" value="HAD-SF_hydro_IG_5-nucl"/>
</dbReference>
<dbReference type="WBParaSite" id="TASK_0000813401-mRNA-1">
    <property type="protein sequence ID" value="TASK_0000813401-mRNA-1"/>
    <property type="gene ID" value="TASK_0000813401"/>
</dbReference>
<feature type="compositionally biased region" description="Pro residues" evidence="5">
    <location>
        <begin position="317"/>
        <end position="327"/>
    </location>
</feature>
<feature type="compositionally biased region" description="Basic and acidic residues" evidence="5">
    <location>
        <begin position="258"/>
        <end position="267"/>
    </location>
</feature>
<comment type="similarity">
    <text evidence="1">Belongs to the 5'(3')-deoxyribonucleotidase family.</text>
</comment>
<evidence type="ECO:0000256" key="5">
    <source>
        <dbReference type="SAM" id="MobiDB-lite"/>
    </source>
</evidence>
<dbReference type="InterPro" id="IPR036412">
    <property type="entry name" value="HAD-like_sf"/>
</dbReference>
<dbReference type="SUPFAM" id="SSF56784">
    <property type="entry name" value="HAD-like"/>
    <property type="match status" value="1"/>
</dbReference>
<gene>
    <name evidence="6" type="ORF">TASK_LOCUS8135</name>
</gene>
<dbReference type="GO" id="GO:0008253">
    <property type="term" value="F:5'-nucleotidase activity"/>
    <property type="evidence" value="ECO:0007669"/>
    <property type="project" value="TreeGrafter"/>
</dbReference>
<dbReference type="STRING" id="60517.A0A158R9Z8"/>
<evidence type="ECO:0000256" key="1">
    <source>
        <dbReference type="ARBA" id="ARBA00009589"/>
    </source>
</evidence>
<reference evidence="8" key="1">
    <citation type="submission" date="2016-04" db="UniProtKB">
        <authorList>
            <consortium name="WormBaseParasite"/>
        </authorList>
    </citation>
    <scope>IDENTIFICATION</scope>
</reference>
<sequence>MDVSEVFDSEIGNKSFKDFSTLQELLSEFSRKHGVKYKVSNSLRYNDGDPRKRTLVYTMALFSCVLKRAHQCPSSFRIEVRKGALQIVNRMMQHNHGKIAGDPEPVVDLTEQFNAHFLNAKLTSFAIVMAKVKAFEEATGSEFRVGRSDLFKAGDKEKEVYRYRRITYECIHYGQRKGMARCASGTAAPVTSTARLGCMAKFDVRYAPEGFKISAVVMKHNHEVSPTATAAAGRFCRRKMSQYHQRRCLEGEAGENVEPNKDTELGKDQTSNGHWDGPSFKPSPSTGILNECSQKQQLEGEDEKSSAPTKTSDDSSLPPPPTSPVPPCLSWRVEVTKTPVAPQPYWIANPATLLTNSLPLEHSKKPNQVGLNAGSDTHPRELSQSERRLLLSGKMQRVLDKACHGDAKRFRECNTLLDDLERCWAKEDSMVVMSDRLLKRISPVFKRFPYHLTTMSSYGSIERSTPCEILRQQNERIDIAYPHLPEAERFHRKYANLEEIAKTVPVMKSVPVDAIFANREVRLSELDVYGFDYDYTLVNYTNDLANFIFDKTIDLLVSKWKYPSELQEVKYDPTFLIRGLHYDIKKGFIMKVDACRNIQPGTVYKGLQPVPPEVVQSTYNGLYIPSGLLRGSDYTKDHKMTQMMDFFDLPAAYAVCSVIEHFEKFGIHYQPECIYTDVREAVELIHRSGMLHNTICDDLERYVKPNSEIRDLLVHLASHAKSLFLISNSGADFITKGMRYVVGREWERFFDVIIVKANKPDFFRSNSAPFRAIDETGAFKSWEGVTKLERGQLYRGGNLNLLKELERWQLQRVLYFGDHVYSDLADASNQWGWAAAAVIPELETELSLANTEDYQKNLHRLVLLEELIIENQVSLIFMYLFQQYSMVYFHRLAAPRDYFSPAGGVEVTYKDPITLKKSFKCDDQV</sequence>